<dbReference type="GO" id="GO:0003723">
    <property type="term" value="F:RNA binding"/>
    <property type="evidence" value="ECO:0007669"/>
    <property type="project" value="UniProtKB-UniRule"/>
</dbReference>
<dbReference type="AlphaFoldDB" id="A0A8F1MBD7"/>
<feature type="region of interest" description="Disordered" evidence="4">
    <location>
        <begin position="138"/>
        <end position="158"/>
    </location>
</feature>
<dbReference type="Proteomes" id="UP000677117">
    <property type="component" value="Chromosome"/>
</dbReference>
<dbReference type="GO" id="GO:0070930">
    <property type="term" value="P:trans-translation-dependent protein tagging"/>
    <property type="evidence" value="ECO:0007669"/>
    <property type="project" value="TreeGrafter"/>
</dbReference>
<evidence type="ECO:0000313" key="5">
    <source>
        <dbReference type="EMBL" id="QWQ31727.1"/>
    </source>
</evidence>
<dbReference type="PANTHER" id="PTHR30308">
    <property type="entry name" value="TMRNA-BINDING COMPONENT OF TRANS-TRANSLATION TAGGING COMPLEX"/>
    <property type="match status" value="1"/>
</dbReference>
<protein>
    <recommendedName>
        <fullName evidence="3">SsrA-binding protein</fullName>
    </recommendedName>
    <alternativeName>
        <fullName evidence="3">Small protein B</fullName>
    </alternativeName>
</protein>
<comment type="similarity">
    <text evidence="3">Belongs to the SmpB family.</text>
</comment>
<organism evidence="5 6">
    <name type="scientific">Candidatus Minimicrobia vallesae</name>
    <dbReference type="NCBI Taxonomy" id="2841264"/>
    <lineage>
        <taxon>Bacteria</taxon>
        <taxon>Candidatus Saccharimonadota</taxon>
        <taxon>Candidatus Saccharimonadota incertae sedis</taxon>
        <taxon>Candidatus Minimicrobia</taxon>
    </lineage>
</organism>
<evidence type="ECO:0000256" key="1">
    <source>
        <dbReference type="ARBA" id="ARBA00022490"/>
    </source>
</evidence>
<evidence type="ECO:0000313" key="6">
    <source>
        <dbReference type="Proteomes" id="UP000677117"/>
    </source>
</evidence>
<accession>A0A8F1MBD7</accession>
<proteinExistence type="inferred from homology"/>
<dbReference type="KEGG" id="mvl:KOY49_01840"/>
<evidence type="ECO:0000256" key="4">
    <source>
        <dbReference type="SAM" id="MobiDB-lite"/>
    </source>
</evidence>
<dbReference type="RefSeq" id="WP_232736480.1">
    <property type="nucleotide sequence ID" value="NZ_CP076459.1"/>
</dbReference>
<dbReference type="NCBIfam" id="NF003843">
    <property type="entry name" value="PRK05422.1"/>
    <property type="match status" value="1"/>
</dbReference>
<dbReference type="GO" id="GO:0005829">
    <property type="term" value="C:cytosol"/>
    <property type="evidence" value="ECO:0007669"/>
    <property type="project" value="TreeGrafter"/>
</dbReference>
<dbReference type="GO" id="GO:0070929">
    <property type="term" value="P:trans-translation"/>
    <property type="evidence" value="ECO:0007669"/>
    <property type="project" value="UniProtKB-UniRule"/>
</dbReference>
<keyword evidence="6" id="KW-1185">Reference proteome</keyword>
<dbReference type="PANTHER" id="PTHR30308:SF2">
    <property type="entry name" value="SSRA-BINDING PROTEIN"/>
    <property type="match status" value="1"/>
</dbReference>
<keyword evidence="2 3" id="KW-0694">RNA-binding</keyword>
<keyword evidence="1 3" id="KW-0963">Cytoplasm</keyword>
<comment type="function">
    <text evidence="3">Required for rescue of stalled ribosomes mediated by trans-translation. Binds to transfer-messenger RNA (tmRNA), required for stable association of tmRNA with ribosomes. tmRNA and SmpB together mimic tRNA shape, replacing the anticodon stem-loop with SmpB. tmRNA is encoded by the ssrA gene; the 2 termini fold to resemble tRNA(Ala) and it encodes a 'tag peptide', a short internal open reading frame. During trans-translation Ala-aminoacylated tmRNA acts like a tRNA, entering the A-site of stalled ribosomes, displacing the stalled mRNA. The ribosome then switches to translate the ORF on the tmRNA; the nascent peptide is terminated with the 'tag peptide' encoded by the tmRNA and targeted for degradation. The ribosome is freed to recommence translation, which seems to be the essential function of trans-translation.</text>
</comment>
<evidence type="ECO:0000256" key="3">
    <source>
        <dbReference type="HAMAP-Rule" id="MF_00023"/>
    </source>
</evidence>
<gene>
    <name evidence="3 5" type="primary">smpB</name>
    <name evidence="5" type="ORF">KOY49_01840</name>
</gene>
<dbReference type="SUPFAM" id="SSF74982">
    <property type="entry name" value="Small protein B (SmpB)"/>
    <property type="match status" value="1"/>
</dbReference>
<dbReference type="Pfam" id="PF01668">
    <property type="entry name" value="SmpB"/>
    <property type="match status" value="1"/>
</dbReference>
<dbReference type="EMBL" id="CP076459">
    <property type="protein sequence ID" value="QWQ31727.1"/>
    <property type="molecule type" value="Genomic_DNA"/>
</dbReference>
<comment type="subcellular location">
    <subcellularLocation>
        <location evidence="3">Cytoplasm</location>
    </subcellularLocation>
    <text evidence="3">The tmRNA-SmpB complex associates with stalled 70S ribosomes.</text>
</comment>
<dbReference type="NCBIfam" id="TIGR00086">
    <property type="entry name" value="smpB"/>
    <property type="match status" value="1"/>
</dbReference>
<dbReference type="HAMAP" id="MF_00023">
    <property type="entry name" value="SmpB"/>
    <property type="match status" value="1"/>
</dbReference>
<reference evidence="5" key="1">
    <citation type="submission" date="2021-06" db="EMBL/GenBank/DDBJ databases">
        <title>An adapted protocol for Saccharibacteria cultivation: two new species join this phylum of Candidate Phyla Radiations.</title>
        <authorList>
            <person name="Ibrahim A."/>
            <person name="Maatouk M."/>
            <person name="Raoult D."/>
            <person name="Bittar F."/>
        </authorList>
    </citation>
    <scope>NUCLEOTIDE SEQUENCE</scope>
    <source>
        <strain evidence="5">IHU2</strain>
    </source>
</reference>
<name>A0A8F1MBD7_9BACT</name>
<dbReference type="Gene3D" id="2.40.280.10">
    <property type="match status" value="1"/>
</dbReference>
<dbReference type="InterPro" id="IPR000037">
    <property type="entry name" value="SsrA-bd_prot"/>
</dbReference>
<evidence type="ECO:0000256" key="2">
    <source>
        <dbReference type="ARBA" id="ARBA00022884"/>
    </source>
</evidence>
<sequence length="158" mass="17838">MSKPKAKKPATQNIVNRRARFDYELGEEIVAGLVLTGMEVRAAREGHVQLKGSFVSLRNGELWLNNASFSLRLNVRGEANSRSVDTSARKLLVSKKQLANFTEAKKQGMTIVPTKLLTNGKFIKVVIALGKGKKNYDKRQTIKRRDQDRETKRLISNR</sequence>
<dbReference type="InterPro" id="IPR023620">
    <property type="entry name" value="SmpB"/>
</dbReference>